<evidence type="ECO:0000259" key="4">
    <source>
        <dbReference type="Pfam" id="PF01872"/>
    </source>
</evidence>
<evidence type="ECO:0000313" key="5">
    <source>
        <dbReference type="EMBL" id="OLR95445.1"/>
    </source>
</evidence>
<sequence>MDSAEQLVGRSEWAAVNERFGRPFVVYKFAATLDGRIAARDGTSQWVTSGASRAEVHLLRAGCQATVVGSGTQRADNPNLAVRGNDDPRLNLSIVEDPAKQPLRVVFDSDARTPADANVCNDSAPTLLVIAEDADAAHLEGVVDLLRVPRSARGLDLAAALTGLYRRRGVEGLFLEGGPTLAGSFIAAGLVDRVVNYIAPALLGSGKSGLEDAGITTIDDVLRLELIDVSRSGPDVRLVAKPIRRDGDE</sequence>
<dbReference type="InterPro" id="IPR011549">
    <property type="entry name" value="RibD_C"/>
</dbReference>
<comment type="caution">
    <text evidence="5">The sequence shown here is derived from an EMBL/GenBank/DDBJ whole genome shotgun (WGS) entry which is preliminary data.</text>
</comment>
<dbReference type="GO" id="GO:0009231">
    <property type="term" value="P:riboflavin biosynthetic process"/>
    <property type="evidence" value="ECO:0007669"/>
    <property type="project" value="UniProtKB-UniPathway"/>
</dbReference>
<dbReference type="RefSeq" id="WP_075972886.1">
    <property type="nucleotide sequence ID" value="NZ_MKQR01000002.1"/>
</dbReference>
<dbReference type="InterPro" id="IPR024072">
    <property type="entry name" value="DHFR-like_dom_sf"/>
</dbReference>
<dbReference type="PANTHER" id="PTHR38011">
    <property type="entry name" value="DIHYDROFOLATE REDUCTASE FAMILY PROTEIN (AFU_ORTHOLOGUE AFUA_8G06820)"/>
    <property type="match status" value="1"/>
</dbReference>
<proteinExistence type="predicted"/>
<dbReference type="GO" id="GO:0050661">
    <property type="term" value="F:NADP binding"/>
    <property type="evidence" value="ECO:0007669"/>
    <property type="project" value="InterPro"/>
</dbReference>
<dbReference type="InterPro" id="IPR002734">
    <property type="entry name" value="RibDG_C"/>
</dbReference>
<protein>
    <submittedName>
        <fullName evidence="5">Riboflavin biosynthesis protein RibD</fullName>
    </submittedName>
</protein>
<dbReference type="PANTHER" id="PTHR38011:SF7">
    <property type="entry name" value="2,5-DIAMINO-6-RIBOSYLAMINO-4(3H)-PYRIMIDINONE 5'-PHOSPHATE REDUCTASE"/>
    <property type="match status" value="1"/>
</dbReference>
<keyword evidence="2" id="KW-0521">NADP</keyword>
<dbReference type="EMBL" id="MKQR01000002">
    <property type="protein sequence ID" value="OLR95445.1"/>
    <property type="molecule type" value="Genomic_DNA"/>
</dbReference>
<dbReference type="STRING" id="1193682.BJP25_06800"/>
<gene>
    <name evidence="5" type="ORF">BJP25_06800</name>
</gene>
<dbReference type="SUPFAM" id="SSF53597">
    <property type="entry name" value="Dihydrofolate reductase-like"/>
    <property type="match status" value="1"/>
</dbReference>
<comment type="pathway">
    <text evidence="1">Cofactor biosynthesis; riboflavin biosynthesis.</text>
</comment>
<evidence type="ECO:0000256" key="2">
    <source>
        <dbReference type="ARBA" id="ARBA00022857"/>
    </source>
</evidence>
<dbReference type="Pfam" id="PF01872">
    <property type="entry name" value="RibD_C"/>
    <property type="match status" value="1"/>
</dbReference>
<dbReference type="Gene3D" id="3.40.430.10">
    <property type="entry name" value="Dihydrofolate Reductase, subunit A"/>
    <property type="match status" value="1"/>
</dbReference>
<reference evidence="5 6" key="1">
    <citation type="submission" date="2016-10" db="EMBL/GenBank/DDBJ databases">
        <title>The Draft Genome Sequence of Actinokineospora bangkokensis 44EHWT reveals the biosynthetic pathway of antifungal compounds Thailandins with unusual extender unit butylmalonyl-CoA.</title>
        <authorList>
            <person name="Greule A."/>
            <person name="Intra B."/>
            <person name="Flemming S."/>
            <person name="Rommel M.G."/>
            <person name="Panbangred W."/>
            <person name="Bechthold A."/>
        </authorList>
    </citation>
    <scope>NUCLEOTIDE SEQUENCE [LARGE SCALE GENOMIC DNA]</scope>
    <source>
        <strain evidence="5 6">44EHW</strain>
    </source>
</reference>
<evidence type="ECO:0000256" key="3">
    <source>
        <dbReference type="ARBA" id="ARBA00023002"/>
    </source>
</evidence>
<evidence type="ECO:0000313" key="6">
    <source>
        <dbReference type="Proteomes" id="UP000186040"/>
    </source>
</evidence>
<dbReference type="OrthoDB" id="9800865at2"/>
<name>A0A1Q9LTS8_9PSEU</name>
<keyword evidence="6" id="KW-1185">Reference proteome</keyword>
<dbReference type="NCBIfam" id="TIGR00227">
    <property type="entry name" value="ribD_Cterm"/>
    <property type="match status" value="1"/>
</dbReference>
<keyword evidence="3" id="KW-0560">Oxidoreductase</keyword>
<accession>A0A1Q9LTS8</accession>
<feature type="domain" description="Bacterial bifunctional deaminase-reductase C-terminal" evidence="4">
    <location>
        <begin position="23"/>
        <end position="236"/>
    </location>
</feature>
<dbReference type="GO" id="GO:0008703">
    <property type="term" value="F:5-amino-6-(5-phosphoribosylamino)uracil reductase activity"/>
    <property type="evidence" value="ECO:0007669"/>
    <property type="project" value="InterPro"/>
</dbReference>
<dbReference type="Proteomes" id="UP000186040">
    <property type="component" value="Unassembled WGS sequence"/>
</dbReference>
<dbReference type="UniPathway" id="UPA00275"/>
<evidence type="ECO:0000256" key="1">
    <source>
        <dbReference type="ARBA" id="ARBA00005104"/>
    </source>
</evidence>
<dbReference type="AlphaFoldDB" id="A0A1Q9LTS8"/>
<organism evidence="5 6">
    <name type="scientific">Actinokineospora bangkokensis</name>
    <dbReference type="NCBI Taxonomy" id="1193682"/>
    <lineage>
        <taxon>Bacteria</taxon>
        <taxon>Bacillati</taxon>
        <taxon>Actinomycetota</taxon>
        <taxon>Actinomycetes</taxon>
        <taxon>Pseudonocardiales</taxon>
        <taxon>Pseudonocardiaceae</taxon>
        <taxon>Actinokineospora</taxon>
    </lineage>
</organism>
<dbReference type="InterPro" id="IPR050765">
    <property type="entry name" value="Riboflavin_Biosynth_HTPR"/>
</dbReference>